<keyword evidence="1" id="KW-0812">Transmembrane</keyword>
<evidence type="ECO:0000313" key="3">
    <source>
        <dbReference type="Proteomes" id="UP001166093"/>
    </source>
</evidence>
<sequence>MSTSREIIYYISFQVEVRVITTDHGKHFYNPGEIQVPIYSDKDEWEVLALCVFTMAPCIADAVIMACFLVCGDEGTFLNLNFLGQSGSA</sequence>
<evidence type="ECO:0000313" key="2">
    <source>
        <dbReference type="EMBL" id="MBN3282074.1"/>
    </source>
</evidence>
<keyword evidence="1" id="KW-1133">Transmembrane helix</keyword>
<dbReference type="EMBL" id="JAAWVQ010114274">
    <property type="protein sequence ID" value="MBN3282074.1"/>
    <property type="molecule type" value="Genomic_DNA"/>
</dbReference>
<protein>
    <submittedName>
        <fullName evidence="2">COAC decarboxylase</fullName>
    </submittedName>
</protein>
<feature type="non-terminal residue" evidence="2">
    <location>
        <position position="1"/>
    </location>
</feature>
<name>A0ABS2Y6K5_POLSP</name>
<organism evidence="2 3">
    <name type="scientific">Polyodon spathula</name>
    <name type="common">North American paddlefish</name>
    <name type="synonym">Squalus spathula</name>
    <dbReference type="NCBI Taxonomy" id="7913"/>
    <lineage>
        <taxon>Eukaryota</taxon>
        <taxon>Metazoa</taxon>
        <taxon>Chordata</taxon>
        <taxon>Craniata</taxon>
        <taxon>Vertebrata</taxon>
        <taxon>Euteleostomi</taxon>
        <taxon>Actinopterygii</taxon>
        <taxon>Chondrostei</taxon>
        <taxon>Acipenseriformes</taxon>
        <taxon>Polyodontidae</taxon>
        <taxon>Polyodon</taxon>
    </lineage>
</organism>
<accession>A0ABS2Y6K5</accession>
<dbReference type="InterPro" id="IPR036551">
    <property type="entry name" value="Flavin_trans-like"/>
</dbReference>
<dbReference type="Proteomes" id="UP001166093">
    <property type="component" value="Unassembled WGS sequence"/>
</dbReference>
<feature type="transmembrane region" description="Helical" evidence="1">
    <location>
        <begin position="47"/>
        <end position="71"/>
    </location>
</feature>
<comment type="caution">
    <text evidence="2">The sequence shown here is derived from an EMBL/GenBank/DDBJ whole genome shotgun (WGS) entry which is preliminary data.</text>
</comment>
<keyword evidence="1" id="KW-0472">Membrane</keyword>
<feature type="non-terminal residue" evidence="2">
    <location>
        <position position="89"/>
    </location>
</feature>
<proteinExistence type="predicted"/>
<dbReference type="Gene3D" id="3.40.50.1950">
    <property type="entry name" value="Flavin prenyltransferase-like"/>
    <property type="match status" value="1"/>
</dbReference>
<gene>
    <name evidence="2" type="primary">Ppcdc</name>
    <name evidence="2" type="ORF">GTO93_0009908</name>
</gene>
<evidence type="ECO:0000256" key="1">
    <source>
        <dbReference type="SAM" id="Phobius"/>
    </source>
</evidence>
<keyword evidence="3" id="KW-1185">Reference proteome</keyword>
<reference evidence="2" key="1">
    <citation type="journal article" date="2021" name="Cell">
        <title>Tracing the genetic footprints of vertebrate landing in non-teleost ray-finned fishes.</title>
        <authorList>
            <person name="Bi X."/>
            <person name="Wang K."/>
            <person name="Yang L."/>
            <person name="Pan H."/>
            <person name="Jiang H."/>
            <person name="Wei Q."/>
            <person name="Fang M."/>
            <person name="Yu H."/>
            <person name="Zhu C."/>
            <person name="Cai Y."/>
            <person name="He Y."/>
            <person name="Gan X."/>
            <person name="Zeng H."/>
            <person name="Yu D."/>
            <person name="Zhu Y."/>
            <person name="Jiang H."/>
            <person name="Qiu Q."/>
            <person name="Yang H."/>
            <person name="Zhang Y.E."/>
            <person name="Wang W."/>
            <person name="Zhu M."/>
            <person name="He S."/>
            <person name="Zhang G."/>
        </authorList>
    </citation>
    <scope>NUCLEOTIDE SEQUENCE</scope>
    <source>
        <strain evidence="2">Pddl_001</strain>
    </source>
</reference>